<dbReference type="GO" id="GO:0009425">
    <property type="term" value="C:bacterial-type flagellum basal body"/>
    <property type="evidence" value="ECO:0007669"/>
    <property type="project" value="UniProtKB-SubCell"/>
</dbReference>
<comment type="subcellular location">
    <subcellularLocation>
        <location evidence="1 5">Bacterial flagellum basal body</location>
    </subcellularLocation>
</comment>
<reference evidence="6 7" key="1">
    <citation type="submission" date="2016-10" db="EMBL/GenBank/DDBJ databases">
        <authorList>
            <person name="de Groot N.N."/>
        </authorList>
    </citation>
    <scope>NUCLEOTIDE SEQUENCE [LARGE SCALE GENOMIC DNA]</scope>
    <source>
        <strain evidence="6 7">DSM 26515</strain>
    </source>
</reference>
<proteinExistence type="inferred from homology"/>
<dbReference type="PRINTS" id="PR01006">
    <property type="entry name" value="FLGHOOKFLIE"/>
</dbReference>
<dbReference type="RefSeq" id="WP_091339266.1">
    <property type="nucleotide sequence ID" value="NZ_FNYC01000004.1"/>
</dbReference>
<gene>
    <name evidence="5" type="primary">fliE</name>
    <name evidence="6" type="ORF">SAMN04487997_2454</name>
</gene>
<dbReference type="PANTHER" id="PTHR34653">
    <property type="match status" value="1"/>
</dbReference>
<dbReference type="Proteomes" id="UP000199420">
    <property type="component" value="Unassembled WGS sequence"/>
</dbReference>
<dbReference type="PANTHER" id="PTHR34653:SF1">
    <property type="entry name" value="FLAGELLAR HOOK-BASAL BODY COMPLEX PROTEIN FLIE"/>
    <property type="match status" value="1"/>
</dbReference>
<accession>A0A1H6VUB6</accession>
<dbReference type="Pfam" id="PF02049">
    <property type="entry name" value="FliE"/>
    <property type="match status" value="1"/>
</dbReference>
<keyword evidence="4 5" id="KW-0975">Bacterial flagellum</keyword>
<keyword evidence="6" id="KW-0282">Flagellum</keyword>
<dbReference type="InterPro" id="IPR001624">
    <property type="entry name" value="FliE"/>
</dbReference>
<keyword evidence="6" id="KW-0966">Cell projection</keyword>
<evidence type="ECO:0000313" key="6">
    <source>
        <dbReference type="EMBL" id="SEJ08239.1"/>
    </source>
</evidence>
<dbReference type="EMBL" id="FNYC01000004">
    <property type="protein sequence ID" value="SEJ08239.1"/>
    <property type="molecule type" value="Genomic_DNA"/>
</dbReference>
<dbReference type="NCBIfam" id="TIGR00205">
    <property type="entry name" value="fliE"/>
    <property type="match status" value="1"/>
</dbReference>
<keyword evidence="6" id="KW-0969">Cilium</keyword>
<keyword evidence="7" id="KW-1185">Reference proteome</keyword>
<evidence type="ECO:0000256" key="1">
    <source>
        <dbReference type="ARBA" id="ARBA00004117"/>
    </source>
</evidence>
<protein>
    <recommendedName>
        <fullName evidence="3 5">Flagellar hook-basal body complex protein FliE</fullName>
    </recommendedName>
</protein>
<evidence type="ECO:0000256" key="4">
    <source>
        <dbReference type="ARBA" id="ARBA00023143"/>
    </source>
</evidence>
<comment type="similarity">
    <text evidence="2 5">Belongs to the FliE family.</text>
</comment>
<dbReference type="GO" id="GO:0003774">
    <property type="term" value="F:cytoskeletal motor activity"/>
    <property type="evidence" value="ECO:0007669"/>
    <property type="project" value="InterPro"/>
</dbReference>
<organism evidence="6 7">
    <name type="scientific">Frateuria terrea</name>
    <dbReference type="NCBI Taxonomy" id="529704"/>
    <lineage>
        <taxon>Bacteria</taxon>
        <taxon>Pseudomonadati</taxon>
        <taxon>Pseudomonadota</taxon>
        <taxon>Gammaproteobacteria</taxon>
        <taxon>Lysobacterales</taxon>
        <taxon>Rhodanobacteraceae</taxon>
        <taxon>Frateuria</taxon>
    </lineage>
</organism>
<dbReference type="GO" id="GO:0071973">
    <property type="term" value="P:bacterial-type flagellum-dependent cell motility"/>
    <property type="evidence" value="ECO:0007669"/>
    <property type="project" value="InterPro"/>
</dbReference>
<dbReference type="HAMAP" id="MF_00724">
    <property type="entry name" value="FliE"/>
    <property type="match status" value="1"/>
</dbReference>
<dbReference type="OrthoDB" id="8909229at2"/>
<dbReference type="STRING" id="529704.SAMN02927913_3199"/>
<sequence length="107" mass="11471">MSTIDVNNLLAQMRQLSTQVRPAESAFKAAPAAKADFGSLLKESIASVGQSQQQAGQMAASFERGDPGADLGRTMVAIQKADLSLRAMTEVRNKLVDAYKDIMNMPV</sequence>
<dbReference type="AlphaFoldDB" id="A0A1H6VUB6"/>
<evidence type="ECO:0000256" key="5">
    <source>
        <dbReference type="HAMAP-Rule" id="MF_00724"/>
    </source>
</evidence>
<evidence type="ECO:0000256" key="2">
    <source>
        <dbReference type="ARBA" id="ARBA00009272"/>
    </source>
</evidence>
<name>A0A1H6VUB6_9GAMM</name>
<dbReference type="GO" id="GO:0005198">
    <property type="term" value="F:structural molecule activity"/>
    <property type="evidence" value="ECO:0007669"/>
    <property type="project" value="UniProtKB-UniRule"/>
</dbReference>
<evidence type="ECO:0000313" key="7">
    <source>
        <dbReference type="Proteomes" id="UP000199420"/>
    </source>
</evidence>
<evidence type="ECO:0000256" key="3">
    <source>
        <dbReference type="ARBA" id="ARBA00018024"/>
    </source>
</evidence>